<evidence type="ECO:0000313" key="10">
    <source>
        <dbReference type="Proteomes" id="UP000028924"/>
    </source>
</evidence>
<keyword evidence="7" id="KW-1133">Transmembrane helix</keyword>
<keyword evidence="6" id="KW-0256">Endoplasmic reticulum</keyword>
<accession>A0A087SJ23</accession>
<dbReference type="Pfam" id="PF13692">
    <property type="entry name" value="Glyco_trans_1_4"/>
    <property type="match status" value="1"/>
</dbReference>
<dbReference type="PANTHER" id="PTHR13036:SF0">
    <property type="entry name" value="CHITOBIOSYLDIPHOSPHODOLICHOL BETA-MANNOSYLTRANSFERASE"/>
    <property type="match status" value="1"/>
</dbReference>
<dbReference type="Proteomes" id="UP000028924">
    <property type="component" value="Unassembled WGS sequence"/>
</dbReference>
<organism evidence="9 10">
    <name type="scientific">Auxenochlorella protothecoides</name>
    <name type="common">Green microalga</name>
    <name type="synonym">Chlorella protothecoides</name>
    <dbReference type="NCBI Taxonomy" id="3075"/>
    <lineage>
        <taxon>Eukaryota</taxon>
        <taxon>Viridiplantae</taxon>
        <taxon>Chlorophyta</taxon>
        <taxon>core chlorophytes</taxon>
        <taxon>Trebouxiophyceae</taxon>
        <taxon>Chlorellales</taxon>
        <taxon>Chlorellaceae</taxon>
        <taxon>Auxenochlorella</taxon>
    </lineage>
</organism>
<evidence type="ECO:0000313" key="9">
    <source>
        <dbReference type="EMBL" id="KFM25727.1"/>
    </source>
</evidence>
<evidence type="ECO:0000256" key="5">
    <source>
        <dbReference type="ARBA" id="ARBA00022692"/>
    </source>
</evidence>
<dbReference type="SUPFAM" id="SSF53756">
    <property type="entry name" value="UDP-Glycosyltransferase/glycogen phosphorylase"/>
    <property type="match status" value="1"/>
</dbReference>
<dbReference type="eggNOG" id="KOG2941">
    <property type="taxonomic scope" value="Eukaryota"/>
</dbReference>
<dbReference type="GO" id="GO:0000030">
    <property type="term" value="F:mannosyltransferase activity"/>
    <property type="evidence" value="ECO:0007669"/>
    <property type="project" value="InterPro"/>
</dbReference>
<keyword evidence="4 9" id="KW-0808">Transferase</keyword>
<protein>
    <submittedName>
        <fullName evidence="9">Chitobiosyldiphosphodolichol beta-mannosyltransferase</fullName>
    </submittedName>
</protein>
<dbReference type="GeneID" id="23613960"/>
<evidence type="ECO:0000256" key="7">
    <source>
        <dbReference type="ARBA" id="ARBA00022989"/>
    </source>
</evidence>
<proteinExistence type="predicted"/>
<evidence type="ECO:0000256" key="8">
    <source>
        <dbReference type="ARBA" id="ARBA00023136"/>
    </source>
</evidence>
<dbReference type="EMBL" id="KL662122">
    <property type="protein sequence ID" value="KFM25727.1"/>
    <property type="molecule type" value="Genomic_DNA"/>
</dbReference>
<dbReference type="InterPro" id="IPR026051">
    <property type="entry name" value="ALG1-like"/>
</dbReference>
<evidence type="ECO:0000256" key="3">
    <source>
        <dbReference type="ARBA" id="ARBA00022676"/>
    </source>
</evidence>
<sequence>MAVDLSRAWRVSAAVFHDRPTPALRPAKIEETHALLQRLRPDLARPQHPGDWLAAELAGTASSATPLTDFGLLLRAAELYDARARDLRKGESLPRILFVVTGRGAGRAAYEARLHATAFSHVAFRLLWLSTPDYRLMLGSADLGICLHASSSGLDLPMKVVDMFGSGVPVCALQYPTITELVQPGVNGVLFATAEALAAQLLSLLAGWPERAGQLVELRRGAEAERARGWDEEWGRCVLPVLQGAET</sequence>
<dbReference type="PANTHER" id="PTHR13036">
    <property type="entry name" value="BETA1,4 MANNOSYLTRANSFERASE"/>
    <property type="match status" value="1"/>
</dbReference>
<dbReference type="Gene3D" id="3.40.50.2000">
    <property type="entry name" value="Glycogen Phosphorylase B"/>
    <property type="match status" value="1"/>
</dbReference>
<comment type="pathway">
    <text evidence="2">Protein modification; protein glycosylation.</text>
</comment>
<dbReference type="GO" id="GO:0005789">
    <property type="term" value="C:endoplasmic reticulum membrane"/>
    <property type="evidence" value="ECO:0007669"/>
    <property type="project" value="UniProtKB-SubCell"/>
</dbReference>
<evidence type="ECO:0000256" key="1">
    <source>
        <dbReference type="ARBA" id="ARBA00004389"/>
    </source>
</evidence>
<dbReference type="AlphaFoldDB" id="A0A087SJ23"/>
<evidence type="ECO:0000256" key="4">
    <source>
        <dbReference type="ARBA" id="ARBA00022679"/>
    </source>
</evidence>
<dbReference type="RefSeq" id="XP_011398623.1">
    <property type="nucleotide sequence ID" value="XM_011400321.1"/>
</dbReference>
<keyword evidence="5" id="KW-0812">Transmembrane</keyword>
<keyword evidence="8" id="KW-0472">Membrane</keyword>
<comment type="subcellular location">
    <subcellularLocation>
        <location evidence="1">Endoplasmic reticulum membrane</location>
        <topology evidence="1">Single-pass membrane protein</topology>
    </subcellularLocation>
</comment>
<dbReference type="OrthoDB" id="614844at2759"/>
<name>A0A087SJ23_AUXPR</name>
<gene>
    <name evidence="9" type="ORF">F751_2569</name>
</gene>
<reference evidence="9 10" key="1">
    <citation type="journal article" date="2014" name="BMC Genomics">
        <title>Oil accumulation mechanisms of the oleaginous microalga Chlorella protothecoides revealed through its genome, transcriptomes, and proteomes.</title>
        <authorList>
            <person name="Gao C."/>
            <person name="Wang Y."/>
            <person name="Shen Y."/>
            <person name="Yan D."/>
            <person name="He X."/>
            <person name="Dai J."/>
            <person name="Wu Q."/>
        </authorList>
    </citation>
    <scope>NUCLEOTIDE SEQUENCE [LARGE SCALE GENOMIC DNA]</scope>
    <source>
        <strain evidence="9 10">0710</strain>
    </source>
</reference>
<keyword evidence="10" id="KW-1185">Reference proteome</keyword>
<evidence type="ECO:0000256" key="6">
    <source>
        <dbReference type="ARBA" id="ARBA00022824"/>
    </source>
</evidence>
<evidence type="ECO:0000256" key="2">
    <source>
        <dbReference type="ARBA" id="ARBA00004922"/>
    </source>
</evidence>
<dbReference type="KEGG" id="apro:F751_2569"/>
<dbReference type="STRING" id="3075.A0A087SJ23"/>
<keyword evidence="3 9" id="KW-0328">Glycosyltransferase</keyword>